<reference evidence="1" key="1">
    <citation type="submission" date="2015-06" db="EMBL/GenBank/DDBJ databases">
        <authorList>
            <person name="Nguyen H."/>
        </authorList>
    </citation>
    <scope>NUCLEOTIDE SEQUENCE</scope>
    <source>
        <strain evidence="1">DAOM 180753</strain>
    </source>
</reference>
<keyword evidence="2" id="KW-1185">Reference proteome</keyword>
<organism evidence="1 2">
    <name type="scientific">Penicillium thymicola</name>
    <dbReference type="NCBI Taxonomy" id="293382"/>
    <lineage>
        <taxon>Eukaryota</taxon>
        <taxon>Fungi</taxon>
        <taxon>Dikarya</taxon>
        <taxon>Ascomycota</taxon>
        <taxon>Pezizomycotina</taxon>
        <taxon>Eurotiomycetes</taxon>
        <taxon>Eurotiomycetidae</taxon>
        <taxon>Eurotiales</taxon>
        <taxon>Aspergillaceae</taxon>
        <taxon>Penicillium</taxon>
    </lineage>
</organism>
<comment type="caution">
    <text evidence="1">The sequence shown here is derived from an EMBL/GenBank/DDBJ whole genome shotgun (WGS) entry which is preliminary data.</text>
</comment>
<reference evidence="1" key="2">
    <citation type="journal article" date="2016" name="Fungal Biol.">
        <title>Ochratoxin A production by Penicillium thymicola.</title>
        <authorList>
            <person name="Nguyen H.D.T."/>
            <person name="McMullin D.R."/>
            <person name="Ponomareva E."/>
            <person name="Riley R."/>
            <person name="Pomraning K.R."/>
            <person name="Baker S.E."/>
            <person name="Seifert K.A."/>
        </authorList>
    </citation>
    <scope>NUCLEOTIDE SEQUENCE</scope>
    <source>
        <strain evidence="1">DAOM 180753</strain>
    </source>
</reference>
<dbReference type="EMBL" id="LACB01000592">
    <property type="protein sequence ID" value="KAJ9482239.1"/>
    <property type="molecule type" value="Genomic_DNA"/>
</dbReference>
<sequence>MRKWETRDRNRMTYGIVSIGDPFNRKDSLRYNSLPYKDSPTPKLAAKRSANFLQIHFRFTSDSLQIQFGFNSDGALSTR</sequence>
<accession>A0AAI9T936</accession>
<protein>
    <submittedName>
        <fullName evidence="1">Uncharacterized protein</fullName>
    </submittedName>
</protein>
<dbReference type="AlphaFoldDB" id="A0AAI9T936"/>
<evidence type="ECO:0000313" key="1">
    <source>
        <dbReference type="EMBL" id="KAJ9482239.1"/>
    </source>
</evidence>
<evidence type="ECO:0000313" key="2">
    <source>
        <dbReference type="Proteomes" id="UP001227192"/>
    </source>
</evidence>
<name>A0AAI9T936_PENTH</name>
<proteinExistence type="predicted"/>
<gene>
    <name evidence="1" type="ORF">VN97_g11205</name>
</gene>
<dbReference type="Proteomes" id="UP001227192">
    <property type="component" value="Unassembled WGS sequence"/>
</dbReference>